<dbReference type="RefSeq" id="XP_033527193.1">
    <property type="nucleotide sequence ID" value="XM_033662319.1"/>
</dbReference>
<accession>A0A6A6AML5</accession>
<evidence type="ECO:0000313" key="1">
    <source>
        <dbReference type="EMBL" id="KAF2132806.1"/>
    </source>
</evidence>
<dbReference type="EMBL" id="ML977500">
    <property type="protein sequence ID" value="KAF2132806.1"/>
    <property type="molecule type" value="Genomic_DNA"/>
</dbReference>
<organism evidence="1 2">
    <name type="scientific">Dothidotthia symphoricarpi CBS 119687</name>
    <dbReference type="NCBI Taxonomy" id="1392245"/>
    <lineage>
        <taxon>Eukaryota</taxon>
        <taxon>Fungi</taxon>
        <taxon>Dikarya</taxon>
        <taxon>Ascomycota</taxon>
        <taxon>Pezizomycotina</taxon>
        <taxon>Dothideomycetes</taxon>
        <taxon>Pleosporomycetidae</taxon>
        <taxon>Pleosporales</taxon>
        <taxon>Dothidotthiaceae</taxon>
        <taxon>Dothidotthia</taxon>
    </lineage>
</organism>
<dbReference type="AlphaFoldDB" id="A0A6A6AML5"/>
<name>A0A6A6AML5_9PLEO</name>
<sequence length="151" mass="17298">MKHHRRQTKKHSINITHKQESRFPKHNSLQNCTCCRRNGFQKRRVHDLAPLKTQATFAKTLEPQLDFQQAMSGDLPVYRVLFSWLEANLHSMSKLRTFESKCSGVYIWRGTRLGHDNAPSGSMSPCHHSASSAVVGMQDRENVFSTCRGVM</sequence>
<reference evidence="1" key="1">
    <citation type="journal article" date="2020" name="Stud. Mycol.">
        <title>101 Dothideomycetes genomes: a test case for predicting lifestyles and emergence of pathogens.</title>
        <authorList>
            <person name="Haridas S."/>
            <person name="Albert R."/>
            <person name="Binder M."/>
            <person name="Bloem J."/>
            <person name="Labutti K."/>
            <person name="Salamov A."/>
            <person name="Andreopoulos B."/>
            <person name="Baker S."/>
            <person name="Barry K."/>
            <person name="Bills G."/>
            <person name="Bluhm B."/>
            <person name="Cannon C."/>
            <person name="Castanera R."/>
            <person name="Culley D."/>
            <person name="Daum C."/>
            <person name="Ezra D."/>
            <person name="Gonzalez J."/>
            <person name="Henrissat B."/>
            <person name="Kuo A."/>
            <person name="Liang C."/>
            <person name="Lipzen A."/>
            <person name="Lutzoni F."/>
            <person name="Magnuson J."/>
            <person name="Mondo S."/>
            <person name="Nolan M."/>
            <person name="Ohm R."/>
            <person name="Pangilinan J."/>
            <person name="Park H.-J."/>
            <person name="Ramirez L."/>
            <person name="Alfaro M."/>
            <person name="Sun H."/>
            <person name="Tritt A."/>
            <person name="Yoshinaga Y."/>
            <person name="Zwiers L.-H."/>
            <person name="Turgeon B."/>
            <person name="Goodwin S."/>
            <person name="Spatafora J."/>
            <person name="Crous P."/>
            <person name="Grigoriev I."/>
        </authorList>
    </citation>
    <scope>NUCLEOTIDE SEQUENCE</scope>
    <source>
        <strain evidence="1">CBS 119687</strain>
    </source>
</reference>
<evidence type="ECO:0000313" key="2">
    <source>
        <dbReference type="Proteomes" id="UP000799771"/>
    </source>
</evidence>
<keyword evidence="2" id="KW-1185">Reference proteome</keyword>
<gene>
    <name evidence="1" type="ORF">P153DRAFT_173997</name>
</gene>
<dbReference type="GeneID" id="54402751"/>
<proteinExistence type="predicted"/>
<dbReference type="Proteomes" id="UP000799771">
    <property type="component" value="Unassembled WGS sequence"/>
</dbReference>
<protein>
    <submittedName>
        <fullName evidence="1">Uncharacterized protein</fullName>
    </submittedName>
</protein>